<dbReference type="AlphaFoldDB" id="A0A0L8L6D5"/>
<dbReference type="SUPFAM" id="SSF54593">
    <property type="entry name" value="Glyoxalase/Bleomycin resistance protein/Dihydroxybiphenyl dioxygenase"/>
    <property type="match status" value="1"/>
</dbReference>
<dbReference type="eggNOG" id="COG0346">
    <property type="taxonomic scope" value="Bacteria"/>
</dbReference>
<reference evidence="3" key="1">
    <citation type="submission" date="2015-07" db="EMBL/GenBank/DDBJ databases">
        <authorList>
            <person name="Ju K.-S."/>
            <person name="Doroghazi J.R."/>
            <person name="Metcalf W.W."/>
        </authorList>
    </citation>
    <scope>NUCLEOTIDE SEQUENCE [LARGE SCALE GENOMIC DNA]</scope>
    <source>
        <strain evidence="3">NRRL 2290</strain>
    </source>
</reference>
<keyword evidence="2" id="KW-0223">Dioxygenase</keyword>
<proteinExistence type="predicted"/>
<dbReference type="PANTHER" id="PTHR21366:SF14">
    <property type="entry name" value="GLYOXALASE DOMAIN-CONTAINING PROTEIN 5"/>
    <property type="match status" value="1"/>
</dbReference>
<dbReference type="Proteomes" id="UP000037251">
    <property type="component" value="Unassembled WGS sequence"/>
</dbReference>
<accession>A0A0L8L6D5</accession>
<dbReference type="Pfam" id="PF00903">
    <property type="entry name" value="Glyoxalase"/>
    <property type="match status" value="1"/>
</dbReference>
<dbReference type="InterPro" id="IPR050383">
    <property type="entry name" value="GlyoxalaseI/FosfomycinResist"/>
</dbReference>
<keyword evidence="3" id="KW-1185">Reference proteome</keyword>
<dbReference type="PANTHER" id="PTHR21366">
    <property type="entry name" value="GLYOXALASE FAMILY PROTEIN"/>
    <property type="match status" value="1"/>
</dbReference>
<dbReference type="STRING" id="67356.AQJ84_28650"/>
<dbReference type="PATRIC" id="fig|67356.5.peg.4541"/>
<evidence type="ECO:0000313" key="3">
    <source>
        <dbReference type="Proteomes" id="UP000037251"/>
    </source>
</evidence>
<dbReference type="InterPro" id="IPR029068">
    <property type="entry name" value="Glyas_Bleomycin-R_OHBP_Dase"/>
</dbReference>
<evidence type="ECO:0000313" key="2">
    <source>
        <dbReference type="EMBL" id="KOG33680.1"/>
    </source>
</evidence>
<dbReference type="InterPro" id="IPR037523">
    <property type="entry name" value="VOC_core"/>
</dbReference>
<dbReference type="InterPro" id="IPR004360">
    <property type="entry name" value="Glyas_Fos-R_dOase_dom"/>
</dbReference>
<keyword evidence="2" id="KW-0560">Oxidoreductase</keyword>
<evidence type="ECO:0000259" key="1">
    <source>
        <dbReference type="PROSITE" id="PS51819"/>
    </source>
</evidence>
<organism evidence="2 3">
    <name type="scientific">Streptomyces resistomycificus</name>
    <dbReference type="NCBI Taxonomy" id="67356"/>
    <lineage>
        <taxon>Bacteria</taxon>
        <taxon>Bacillati</taxon>
        <taxon>Actinomycetota</taxon>
        <taxon>Actinomycetes</taxon>
        <taxon>Kitasatosporales</taxon>
        <taxon>Streptomycetaceae</taxon>
        <taxon>Streptomyces</taxon>
        <taxon>Streptomyces aurantiacus group</taxon>
    </lineage>
</organism>
<gene>
    <name evidence="2" type="ORF">ADK37_21365</name>
</gene>
<dbReference type="OrthoDB" id="9812656at2"/>
<dbReference type="GO" id="GO:0051213">
    <property type="term" value="F:dioxygenase activity"/>
    <property type="evidence" value="ECO:0007669"/>
    <property type="project" value="UniProtKB-KW"/>
</dbReference>
<name>A0A0L8L6D5_9ACTN</name>
<protein>
    <submittedName>
        <fullName evidence="2">Dioxygenase</fullName>
    </submittedName>
</protein>
<comment type="caution">
    <text evidence="2">The sequence shown here is derived from an EMBL/GenBank/DDBJ whole genome shotgun (WGS) entry which is preliminary data.</text>
</comment>
<dbReference type="PROSITE" id="PS51819">
    <property type="entry name" value="VOC"/>
    <property type="match status" value="1"/>
</dbReference>
<dbReference type="RefSeq" id="WP_030039531.1">
    <property type="nucleotide sequence ID" value="NZ_KL575592.1"/>
</dbReference>
<sequence length="142" mass="15703">MTDNTTRLDHIVLWVRDPVTAARFYEKAIGLETVRLSEFTAGEVSFPSVRVNDEAIIDLMPSTMAEHMTMLPGAADSAGHPVNHVCLALPQDAFDSLRSRLEEHSVPVSDVAHGSFGARGKAERSFYFRDPDGNVFEARHYG</sequence>
<dbReference type="EMBL" id="LGUS01000170">
    <property type="protein sequence ID" value="KOG33680.1"/>
    <property type="molecule type" value="Genomic_DNA"/>
</dbReference>
<dbReference type="Gene3D" id="3.10.180.10">
    <property type="entry name" value="2,3-Dihydroxybiphenyl 1,2-Dioxygenase, domain 1"/>
    <property type="match status" value="1"/>
</dbReference>
<feature type="domain" description="VOC" evidence="1">
    <location>
        <begin position="7"/>
        <end position="141"/>
    </location>
</feature>